<dbReference type="Pfam" id="PF00665">
    <property type="entry name" value="rve"/>
    <property type="match status" value="1"/>
</dbReference>
<dbReference type="PANTHER" id="PTHR24286:SF220">
    <property type="entry name" value="ABSCISIC ACID 8'-HYDROXYLASE 2"/>
    <property type="match status" value="1"/>
</dbReference>
<name>A0A6A2ZHK8_HIBSY</name>
<feature type="transmembrane region" description="Helical" evidence="11">
    <location>
        <begin position="12"/>
        <end position="34"/>
    </location>
</feature>
<evidence type="ECO:0000256" key="7">
    <source>
        <dbReference type="ARBA" id="ARBA00023004"/>
    </source>
</evidence>
<keyword evidence="8" id="KW-0862">Zinc</keyword>
<feature type="domain" description="CCHC-type" evidence="12">
    <location>
        <begin position="528"/>
        <end position="542"/>
    </location>
</feature>
<evidence type="ECO:0000256" key="1">
    <source>
        <dbReference type="ARBA" id="ARBA00004167"/>
    </source>
</evidence>
<dbReference type="GO" id="GO:0016020">
    <property type="term" value="C:membrane"/>
    <property type="evidence" value="ECO:0007669"/>
    <property type="project" value="UniProtKB-SubCell"/>
</dbReference>
<dbReference type="SMART" id="SM00343">
    <property type="entry name" value="ZnF_C2HC"/>
    <property type="match status" value="1"/>
</dbReference>
<accession>A0A6A2ZHK8</accession>
<dbReference type="InterPro" id="IPR025724">
    <property type="entry name" value="GAG-pre-integrase_dom"/>
</dbReference>
<dbReference type="SUPFAM" id="SSF53098">
    <property type="entry name" value="Ribonuclease H-like"/>
    <property type="match status" value="1"/>
</dbReference>
<dbReference type="InterPro" id="IPR001584">
    <property type="entry name" value="Integrase_cat-core"/>
</dbReference>
<dbReference type="SUPFAM" id="SSF56672">
    <property type="entry name" value="DNA/RNA polymerases"/>
    <property type="match status" value="1"/>
</dbReference>
<evidence type="ECO:0000256" key="11">
    <source>
        <dbReference type="SAM" id="Phobius"/>
    </source>
</evidence>
<evidence type="ECO:0000256" key="10">
    <source>
        <dbReference type="SAM" id="MobiDB-lite"/>
    </source>
</evidence>
<evidence type="ECO:0000313" key="15">
    <source>
        <dbReference type="Proteomes" id="UP000436088"/>
    </source>
</evidence>
<feature type="region of interest" description="Disordered" evidence="10">
    <location>
        <begin position="1004"/>
        <end position="1050"/>
    </location>
</feature>
<keyword evidence="6 11" id="KW-1133">Transmembrane helix</keyword>
<dbReference type="InterPro" id="IPR012337">
    <property type="entry name" value="RNaseH-like_sf"/>
</dbReference>
<keyword evidence="11" id="KW-0472">Membrane</keyword>
<dbReference type="EMBL" id="VEPZ02001150">
    <property type="protein sequence ID" value="KAE8691080.1"/>
    <property type="molecule type" value="Genomic_DNA"/>
</dbReference>
<evidence type="ECO:0000259" key="12">
    <source>
        <dbReference type="PROSITE" id="PS50158"/>
    </source>
</evidence>
<dbReference type="SUPFAM" id="SSF57756">
    <property type="entry name" value="Retrovirus zinc finger-like domains"/>
    <property type="match status" value="1"/>
</dbReference>
<dbReference type="Pfam" id="PF22936">
    <property type="entry name" value="Pol_BBD"/>
    <property type="match status" value="1"/>
</dbReference>
<dbReference type="InterPro" id="IPR017972">
    <property type="entry name" value="Cyt_P450_CS"/>
</dbReference>
<dbReference type="InterPro" id="IPR036396">
    <property type="entry name" value="Cyt_P450_sf"/>
</dbReference>
<dbReference type="PROSITE" id="PS50994">
    <property type="entry name" value="INTEGRASE"/>
    <property type="match status" value="1"/>
</dbReference>
<dbReference type="Pfam" id="PF13961">
    <property type="entry name" value="DUF4219"/>
    <property type="match status" value="1"/>
</dbReference>
<feature type="domain" description="Integrase catalytic" evidence="13">
    <location>
        <begin position="784"/>
        <end position="950"/>
    </location>
</feature>
<evidence type="ECO:0000259" key="13">
    <source>
        <dbReference type="PROSITE" id="PS50994"/>
    </source>
</evidence>
<dbReference type="PROSITE" id="PS50158">
    <property type="entry name" value="ZF_CCHC"/>
    <property type="match status" value="1"/>
</dbReference>
<dbReference type="PROSITE" id="PS00086">
    <property type="entry name" value="CYTOCHROME_P450"/>
    <property type="match status" value="1"/>
</dbReference>
<dbReference type="SUPFAM" id="SSF48264">
    <property type="entry name" value="Cytochrome P450"/>
    <property type="match status" value="2"/>
</dbReference>
<dbReference type="Pfam" id="PF00098">
    <property type="entry name" value="zf-CCHC"/>
    <property type="match status" value="1"/>
</dbReference>
<dbReference type="GO" id="GO:0015074">
    <property type="term" value="P:DNA integration"/>
    <property type="evidence" value="ECO:0007669"/>
    <property type="project" value="InterPro"/>
</dbReference>
<evidence type="ECO:0000256" key="9">
    <source>
        <dbReference type="SAM" id="Coils"/>
    </source>
</evidence>
<dbReference type="CDD" id="cd09272">
    <property type="entry name" value="RNase_HI_RT_Ty1"/>
    <property type="match status" value="1"/>
</dbReference>
<dbReference type="Gene3D" id="3.30.420.10">
    <property type="entry name" value="Ribonuclease H-like superfamily/Ribonuclease H"/>
    <property type="match status" value="1"/>
</dbReference>
<feature type="region of interest" description="Disordered" evidence="10">
    <location>
        <begin position="488"/>
        <end position="520"/>
    </location>
</feature>
<dbReference type="Pfam" id="PF00067">
    <property type="entry name" value="p450"/>
    <property type="match status" value="2"/>
</dbReference>
<feature type="coiled-coil region" evidence="9">
    <location>
        <begin position="231"/>
        <end position="258"/>
    </location>
</feature>
<dbReference type="GO" id="GO:0008270">
    <property type="term" value="F:zinc ion binding"/>
    <property type="evidence" value="ECO:0007669"/>
    <property type="project" value="UniProtKB-KW"/>
</dbReference>
<protein>
    <submittedName>
        <fullName evidence="14">Abscisic acid 8'-hydroxylase 1</fullName>
    </submittedName>
</protein>
<keyword evidence="5" id="KW-0378">Hydrolase</keyword>
<gene>
    <name evidence="14" type="ORF">F3Y22_tig00110893pilonHSYRG01099</name>
</gene>
<proteinExistence type="inferred from homology"/>
<keyword evidence="5" id="KW-0064">Aspartyl protease</keyword>
<dbReference type="InterPro" id="IPR043502">
    <property type="entry name" value="DNA/RNA_pol_sf"/>
</dbReference>
<evidence type="ECO:0000256" key="3">
    <source>
        <dbReference type="ARBA" id="ARBA00022692"/>
    </source>
</evidence>
<keyword evidence="5" id="KW-0645">Protease</keyword>
<evidence type="ECO:0000256" key="5">
    <source>
        <dbReference type="ARBA" id="ARBA00022750"/>
    </source>
</evidence>
<dbReference type="InterPro" id="IPR001878">
    <property type="entry name" value="Znf_CCHC"/>
</dbReference>
<dbReference type="GO" id="GO:0016705">
    <property type="term" value="F:oxidoreductase activity, acting on paired donors, with incorporation or reduction of molecular oxygen"/>
    <property type="evidence" value="ECO:0007669"/>
    <property type="project" value="InterPro"/>
</dbReference>
<dbReference type="InterPro" id="IPR001128">
    <property type="entry name" value="Cyt_P450"/>
</dbReference>
<comment type="similarity">
    <text evidence="2">Belongs to the cytochrome P450 family.</text>
</comment>
<evidence type="ECO:0000256" key="8">
    <source>
        <dbReference type="PROSITE-ProRule" id="PRU00047"/>
    </source>
</evidence>
<dbReference type="GO" id="GO:0020037">
    <property type="term" value="F:heme binding"/>
    <property type="evidence" value="ECO:0007669"/>
    <property type="project" value="InterPro"/>
</dbReference>
<dbReference type="InterPro" id="IPR025314">
    <property type="entry name" value="DUF4219"/>
</dbReference>
<feature type="compositionally biased region" description="Polar residues" evidence="10">
    <location>
        <begin position="1004"/>
        <end position="1015"/>
    </location>
</feature>
<keyword evidence="9" id="KW-0175">Coiled coil</keyword>
<sequence length="1673" mass="191242">MLLLLFPFPIITKILFSSFFFFFFFLSLVLLVLFSNHQWRHHHLKSKLLPPGSMGWPYIGETLKLYTQNPNSFFANRQKRYGDIFKTHILGCPCVMISSPEAARIVLVTQAHLFKPTYPPSKEKMIGPEALFFHQGAYHSRLKKLVQASLLPSAIRGSVSEIEQIVLRFLPTWENTTINTLQEMKRYAFDVAMISAFGHKRDDEMNGIKQLYQCLENGYNSMPIDIPGTPFHKAMKARKQLNETLRRLIQERRENDEAGGGLLGNLLRAKIHKVDQLSDSQIADNYSARLLLKLVRCNQSLAVKMGDLQVVGGIKKLNNKNYNTWATCMESYLQGQDLWEVVGGGEVTQPVTEDANGILRKWKIKAGKAMNDTKLQLLENELLSMAQRDMAIAQYFHKVKSICREISKLDPTAAIGEARIKRIIVHGLRPEYRGFVAAVQGWPTQPLLVEFENLLACQEAMAKQMGGVSLKGEEEALYTSKNRGTFQRYTGSGSKKDGDKVKNYQGKGGPHSGGASKNRGNSRKFDGKCYNCGKMGHMAKDCWTKKKPVESNTATSCSKENSEDGWDAEVLFATEEEELALTVTTPERIDYKNDWIVDSGFSNHMTGDKQKLQNLSEYNRGRVVVTADNSRLLITHIGKTIVTPRYNTNQVQLQDVYHVPGMKKNLLSVAQLTSSGHYVLFGPQDVKVYRDVKISETPTMEGQRLESIYVMSAESAYVDRTRKNETSDRWHMRLGHVSYSKLSVMVKKSMLKGLPQLDVRTYTVCAGCQYGKAHQLPYDESKFKAKDPLELVHSGVFGPVKQQSISGMRYMVTFIDDFSRYVWVFFMKEKSDTFSKFKEFRDSAEGEVGKKICCLCTDNGGEYRSNEFSQYLRECRIRHQYTCANTPQQNGVAERKNRHLTEICRSMLHSKNVPGRFWAEAMRTAAFVINRLPQPSGRCYTSRNVVFDEASSWWSSEKEVLPDSREFGDKLQQKMGEYVVQLQTSSDESEDPNGDDVEQIVTQNPWQTGVYQQPNEEGGPSKTEESIPQSQLRRSTRIRRPNPKYANASIIEEATEPETFEEASKNVKPISCKWVYKIKRRPDGSIERYKARLVARGFSQQYGLDYDETFSPVAKLTTVRVLLALAANKDWNLWKMDVKNAFLHGELDREIYMTQPMGFQSQDHPEYVCKLRKALYGLKQAPRAWYGKIAEFLTKSGYSVTHADSSLFVKANEGKLAIVLVYVDDLIITGDEEAEILQTKENLSVRFQMKELGQLKHFLGLEVDRTHEGIFLCQQKYAKDLLKRFGMLECKSTSTPMEPNIKMCAHEGKVLEDATMYRQLVGSLIYLTLTRLDISYAVGVMSRYMQNPKKPHLEAVRRILRYVKNTIDYGLLYKKGEDCKLVGYCDADYAGDHDTRRSTTGYVFKLGSGTISWCSKRQPTVSLSTTEAEYRAAAMAAQESTWLIQLMNNLHQPVDYAISLYCDNQSTIRLAENPVFHARTKHVEVHYHFVREKVLQEEIEMRQIKTDEQIADLFTKSLSVGKFEHFRRQHGREQDAIQRRIIEENRRLAWDDTRHMPLTTRVIQETLRRASILSFTFREAVQDVEFEGYHIPKGWKVLPLFRTIHHFADFFPQPEKFDPSRFEVTPTFIPFGNGVHSCPGSELAKLEMLVLLHHLTTTYRECSGTGGFVCMIS</sequence>
<dbReference type="InterPro" id="IPR013103">
    <property type="entry name" value="RVT_2"/>
</dbReference>
<organism evidence="14 15">
    <name type="scientific">Hibiscus syriacus</name>
    <name type="common">Rose of Sharon</name>
    <dbReference type="NCBI Taxonomy" id="106335"/>
    <lineage>
        <taxon>Eukaryota</taxon>
        <taxon>Viridiplantae</taxon>
        <taxon>Streptophyta</taxon>
        <taxon>Embryophyta</taxon>
        <taxon>Tracheophyta</taxon>
        <taxon>Spermatophyta</taxon>
        <taxon>Magnoliopsida</taxon>
        <taxon>eudicotyledons</taxon>
        <taxon>Gunneridae</taxon>
        <taxon>Pentapetalae</taxon>
        <taxon>rosids</taxon>
        <taxon>malvids</taxon>
        <taxon>Malvales</taxon>
        <taxon>Malvaceae</taxon>
        <taxon>Malvoideae</taxon>
        <taxon>Hibiscus</taxon>
    </lineage>
</organism>
<dbReference type="Gene3D" id="4.10.60.10">
    <property type="entry name" value="Zinc finger, CCHC-type"/>
    <property type="match status" value="1"/>
</dbReference>
<keyword evidence="3 11" id="KW-0812">Transmembrane</keyword>
<keyword evidence="15" id="KW-1185">Reference proteome</keyword>
<dbReference type="Proteomes" id="UP000436088">
    <property type="component" value="Unassembled WGS sequence"/>
</dbReference>
<evidence type="ECO:0000256" key="4">
    <source>
        <dbReference type="ARBA" id="ARBA00022723"/>
    </source>
</evidence>
<evidence type="ECO:0000256" key="2">
    <source>
        <dbReference type="ARBA" id="ARBA00010617"/>
    </source>
</evidence>
<evidence type="ECO:0000313" key="14">
    <source>
        <dbReference type="EMBL" id="KAE8691080.1"/>
    </source>
</evidence>
<keyword evidence="8" id="KW-0863">Zinc-finger</keyword>
<comment type="subcellular location">
    <subcellularLocation>
        <location evidence="1">Membrane</location>
        <topology evidence="1">Single-pass membrane protein</topology>
    </subcellularLocation>
</comment>
<comment type="caution">
    <text evidence="14">The sequence shown here is derived from an EMBL/GenBank/DDBJ whole genome shotgun (WGS) entry which is preliminary data.</text>
</comment>
<dbReference type="Gene3D" id="1.10.630.10">
    <property type="entry name" value="Cytochrome P450"/>
    <property type="match status" value="2"/>
</dbReference>
<dbReference type="Pfam" id="PF07727">
    <property type="entry name" value="RVT_2"/>
    <property type="match status" value="1"/>
</dbReference>
<keyword evidence="4" id="KW-0479">Metal-binding</keyword>
<dbReference type="Pfam" id="PF13976">
    <property type="entry name" value="gag_pre-integrs"/>
    <property type="match status" value="1"/>
</dbReference>
<keyword evidence="7" id="KW-0408">Iron</keyword>
<dbReference type="InterPro" id="IPR054722">
    <property type="entry name" value="PolX-like_BBD"/>
</dbReference>
<dbReference type="PRINTS" id="PR00359">
    <property type="entry name" value="BP450"/>
</dbReference>
<dbReference type="PANTHER" id="PTHR24286">
    <property type="entry name" value="CYTOCHROME P450 26"/>
    <property type="match status" value="1"/>
</dbReference>
<dbReference type="GO" id="GO:0004497">
    <property type="term" value="F:monooxygenase activity"/>
    <property type="evidence" value="ECO:0007669"/>
    <property type="project" value="InterPro"/>
</dbReference>
<dbReference type="InterPro" id="IPR036397">
    <property type="entry name" value="RNaseH_sf"/>
</dbReference>
<evidence type="ECO:0000256" key="6">
    <source>
        <dbReference type="ARBA" id="ARBA00022989"/>
    </source>
</evidence>
<dbReference type="InterPro" id="IPR002397">
    <property type="entry name" value="Cyt_P450_B"/>
</dbReference>
<dbReference type="InterPro" id="IPR036875">
    <property type="entry name" value="Znf_CCHC_sf"/>
</dbReference>
<dbReference type="GO" id="GO:0005506">
    <property type="term" value="F:iron ion binding"/>
    <property type="evidence" value="ECO:0007669"/>
    <property type="project" value="InterPro"/>
</dbReference>
<dbReference type="GO" id="GO:0004190">
    <property type="term" value="F:aspartic-type endopeptidase activity"/>
    <property type="evidence" value="ECO:0007669"/>
    <property type="project" value="UniProtKB-KW"/>
</dbReference>
<dbReference type="GO" id="GO:0003676">
    <property type="term" value="F:nucleic acid binding"/>
    <property type="evidence" value="ECO:0007669"/>
    <property type="project" value="InterPro"/>
</dbReference>
<dbReference type="GO" id="GO:0016125">
    <property type="term" value="P:sterol metabolic process"/>
    <property type="evidence" value="ECO:0007669"/>
    <property type="project" value="TreeGrafter"/>
</dbReference>
<reference evidence="14" key="1">
    <citation type="submission" date="2019-09" db="EMBL/GenBank/DDBJ databases">
        <title>Draft genome information of white flower Hibiscus syriacus.</title>
        <authorList>
            <person name="Kim Y.-M."/>
        </authorList>
    </citation>
    <scope>NUCLEOTIDE SEQUENCE [LARGE SCALE GENOMIC DNA]</scope>
    <source>
        <strain evidence="14">YM2019G1</strain>
    </source>
</reference>